<organism evidence="3 4">
    <name type="scientific">Dendrothele bispora (strain CBS 962.96)</name>
    <dbReference type="NCBI Taxonomy" id="1314807"/>
    <lineage>
        <taxon>Eukaryota</taxon>
        <taxon>Fungi</taxon>
        <taxon>Dikarya</taxon>
        <taxon>Basidiomycota</taxon>
        <taxon>Agaricomycotina</taxon>
        <taxon>Agaricomycetes</taxon>
        <taxon>Agaricomycetidae</taxon>
        <taxon>Agaricales</taxon>
        <taxon>Agaricales incertae sedis</taxon>
        <taxon>Dendrothele</taxon>
    </lineage>
</organism>
<dbReference type="SUPFAM" id="SSF50729">
    <property type="entry name" value="PH domain-like"/>
    <property type="match status" value="1"/>
</dbReference>
<feature type="compositionally biased region" description="Pro residues" evidence="1">
    <location>
        <begin position="1040"/>
        <end position="1066"/>
    </location>
</feature>
<feature type="compositionally biased region" description="Polar residues" evidence="1">
    <location>
        <begin position="706"/>
        <end position="723"/>
    </location>
</feature>
<feature type="compositionally biased region" description="Low complexity" evidence="1">
    <location>
        <begin position="1093"/>
        <end position="1112"/>
    </location>
</feature>
<dbReference type="PROSITE" id="PS50003">
    <property type="entry name" value="PH_DOMAIN"/>
    <property type="match status" value="1"/>
</dbReference>
<feature type="compositionally biased region" description="Polar residues" evidence="1">
    <location>
        <begin position="514"/>
        <end position="529"/>
    </location>
</feature>
<feature type="compositionally biased region" description="Pro residues" evidence="1">
    <location>
        <begin position="929"/>
        <end position="954"/>
    </location>
</feature>
<gene>
    <name evidence="3" type="ORF">K435DRAFT_117126</name>
</gene>
<feature type="compositionally biased region" description="Low complexity" evidence="1">
    <location>
        <begin position="955"/>
        <end position="970"/>
    </location>
</feature>
<dbReference type="InterPro" id="IPR001849">
    <property type="entry name" value="PH_domain"/>
</dbReference>
<feature type="region of interest" description="Disordered" evidence="1">
    <location>
        <begin position="693"/>
        <end position="733"/>
    </location>
</feature>
<evidence type="ECO:0000256" key="1">
    <source>
        <dbReference type="SAM" id="MobiDB-lite"/>
    </source>
</evidence>
<sequence>MPFSNSRPTSPNKNHLPFHRKTDSSFAVSSSQTRSAQLSNGIMRSASKGKERAHDDDLSILQNSTHNTTSRPLSMTGISVSSAPVSSSPSKRSSTRGSILVQATDVLGNIKFGRRRKSIRSPVSPPRMPIILPEVIEISAPPPDVEVEERDRLREEAAQALGLGAPTTVEGLASNAHHDGLLHDRGEDENEREEADFQQEEAEVSIDRETLAESISRTSESAPAPNNQFHHIPHPFTSTASVSIPPSPKSPTHTVVIHGRHRSGSMPAAPHIHHNRSSSIISTPVPPFPSTHSSLMQFIQQSSTFPKYYPSSSLRIFALTRQWKNRFLVLSTPTALPTLSRNHSPSVSYLHLFKSSAAEEKEIERLEINEDSVVFVADEEVGGRRHVIKVGGKDVGALKKEFNIEEGGRTMWLLQITDPSESQKWITSIKTAIFGQRTMRAGLGHSSPLASGVVEPRGDMDVMLSMRTQGMISSPTRTKFEIPDQPNGTTTSISSPQRSPTQDATHSYAPSVASVRSQSAVPKSSNGNAVSALKGLFSGNNSVGRPRSSSRATSIVESENGEESGNTLMSILRSPTTDSLADSPGGSRVNAQSGTHPTHLARALSVGSVSPPPSSIMNRLPSQRGSILSTISGLPHSSDSGMGVHTPAVDLRIDRKILTNPISVEGDQFVVPQAKEPSTSNVDRATRTMSVGSISLLPPPRKRWTSMGSPSIASTDSPAATSPQLPPDTHSEMGVMGFHVQNASSASIVEADEPSSPPQSTSFFGTPPHRPRSPSSKSIRSVSTLASSHSVTNSVHASAGSPGVSSIGTKRNSGKRWSRQLPQRLTPPSIPPPAIPGSQTPNGNVNASSSVQTLRHPYLTEGRSSSQSSVISNLPSKFSKRASASSAFSVKTTSTTQSKSSGHVNVNAGTTNGIVPHSRTGSSNRSSISPPPRPAPTFALPPAPVSAPVNPPKESPSNSTSPTPHSAPTSKRSSLRESVTNRALRLSLSAPKPPPSSVLPPRPDEDTSPHTRNRSQGHSRNPSGSSQNQNGSILYSIPGSPSPPSPPLTNPFPPPRGPLPPPPPVPDDSIEPLPVLPPPSRHSSIKQRLRILSAPSTISSSSSHVSRPSTSTIMSSNTSPPSTPGIGTENRLGYIQIPPHQGNNSSGNGNNDSSFLSLLTPATPLPTPKIHTLTEPDPEAVVPLSPPPRPKRTSIPEYQMEFNNSNRDEPAPPLPDPMPDPLPSAVAPESSDNNSNKLLSLSRHGSVISLGIVSM</sequence>
<feature type="compositionally biased region" description="Low complexity" evidence="1">
    <location>
        <begin position="76"/>
        <end position="99"/>
    </location>
</feature>
<feature type="compositionally biased region" description="Low complexity" evidence="1">
    <location>
        <begin position="916"/>
        <end position="928"/>
    </location>
</feature>
<reference evidence="3 4" key="1">
    <citation type="journal article" date="2019" name="Nat. Ecol. Evol.">
        <title>Megaphylogeny resolves global patterns of mushroom evolution.</title>
        <authorList>
            <person name="Varga T."/>
            <person name="Krizsan K."/>
            <person name="Foldi C."/>
            <person name="Dima B."/>
            <person name="Sanchez-Garcia M."/>
            <person name="Sanchez-Ramirez S."/>
            <person name="Szollosi G.J."/>
            <person name="Szarkandi J.G."/>
            <person name="Papp V."/>
            <person name="Albert L."/>
            <person name="Andreopoulos W."/>
            <person name="Angelini C."/>
            <person name="Antonin V."/>
            <person name="Barry K.W."/>
            <person name="Bougher N.L."/>
            <person name="Buchanan P."/>
            <person name="Buyck B."/>
            <person name="Bense V."/>
            <person name="Catcheside P."/>
            <person name="Chovatia M."/>
            <person name="Cooper J."/>
            <person name="Damon W."/>
            <person name="Desjardin D."/>
            <person name="Finy P."/>
            <person name="Geml J."/>
            <person name="Haridas S."/>
            <person name="Hughes K."/>
            <person name="Justo A."/>
            <person name="Karasinski D."/>
            <person name="Kautmanova I."/>
            <person name="Kiss B."/>
            <person name="Kocsube S."/>
            <person name="Kotiranta H."/>
            <person name="LaButti K.M."/>
            <person name="Lechner B.E."/>
            <person name="Liimatainen K."/>
            <person name="Lipzen A."/>
            <person name="Lukacs Z."/>
            <person name="Mihaltcheva S."/>
            <person name="Morgado L.N."/>
            <person name="Niskanen T."/>
            <person name="Noordeloos M.E."/>
            <person name="Ohm R.A."/>
            <person name="Ortiz-Santana B."/>
            <person name="Ovrebo C."/>
            <person name="Racz N."/>
            <person name="Riley R."/>
            <person name="Savchenko A."/>
            <person name="Shiryaev A."/>
            <person name="Soop K."/>
            <person name="Spirin V."/>
            <person name="Szebenyi C."/>
            <person name="Tomsovsky M."/>
            <person name="Tulloss R.E."/>
            <person name="Uehling J."/>
            <person name="Grigoriev I.V."/>
            <person name="Vagvolgyi C."/>
            <person name="Papp T."/>
            <person name="Martin F.M."/>
            <person name="Miettinen O."/>
            <person name="Hibbett D.S."/>
            <person name="Nagy L.G."/>
        </authorList>
    </citation>
    <scope>NUCLEOTIDE SEQUENCE [LARGE SCALE GENOMIC DNA]</scope>
    <source>
        <strain evidence="3 4">CBS 962.96</strain>
    </source>
</reference>
<feature type="compositionally biased region" description="Low complexity" evidence="1">
    <location>
        <begin position="1142"/>
        <end position="1162"/>
    </location>
</feature>
<dbReference type="InterPro" id="IPR011993">
    <property type="entry name" value="PH-like_dom_sf"/>
</dbReference>
<evidence type="ECO:0000313" key="3">
    <source>
        <dbReference type="EMBL" id="THV05212.1"/>
    </source>
</evidence>
<feature type="region of interest" description="Disordered" evidence="1">
    <location>
        <begin position="178"/>
        <end position="207"/>
    </location>
</feature>
<feature type="region of interest" description="Disordered" evidence="1">
    <location>
        <begin position="1"/>
        <end position="99"/>
    </location>
</feature>
<feature type="compositionally biased region" description="Low complexity" evidence="1">
    <location>
        <begin position="881"/>
        <end position="901"/>
    </location>
</feature>
<dbReference type="AlphaFoldDB" id="A0A4S8MQN7"/>
<feature type="domain" description="PH" evidence="2">
    <location>
        <begin position="307"/>
        <end position="434"/>
    </location>
</feature>
<feature type="compositionally biased region" description="Low complexity" evidence="1">
    <location>
        <begin position="1230"/>
        <end position="1242"/>
    </location>
</feature>
<feature type="region of interest" description="Disordered" evidence="1">
    <location>
        <begin position="880"/>
        <end position="1242"/>
    </location>
</feature>
<feature type="compositionally biased region" description="Pro residues" evidence="1">
    <location>
        <begin position="1211"/>
        <end position="1222"/>
    </location>
</feature>
<dbReference type="OrthoDB" id="3256387at2759"/>
<feature type="compositionally biased region" description="Polar residues" evidence="1">
    <location>
        <begin position="784"/>
        <end position="796"/>
    </location>
</feature>
<evidence type="ECO:0000259" key="2">
    <source>
        <dbReference type="PROSITE" id="PS50003"/>
    </source>
</evidence>
<feature type="compositionally biased region" description="Pro residues" evidence="1">
    <location>
        <begin position="991"/>
        <end position="1001"/>
    </location>
</feature>
<feature type="region of interest" description="Disordered" evidence="1">
    <location>
        <begin position="471"/>
        <end position="596"/>
    </location>
</feature>
<feature type="region of interest" description="Disordered" evidence="1">
    <location>
        <begin position="747"/>
        <end position="850"/>
    </location>
</feature>
<evidence type="ECO:0000313" key="4">
    <source>
        <dbReference type="Proteomes" id="UP000297245"/>
    </source>
</evidence>
<accession>A0A4S8MQN7</accession>
<feature type="compositionally biased region" description="Acidic residues" evidence="1">
    <location>
        <begin position="187"/>
        <end position="204"/>
    </location>
</feature>
<feature type="compositionally biased region" description="Polar residues" evidence="1">
    <location>
        <begin position="24"/>
        <end position="42"/>
    </location>
</feature>
<feature type="compositionally biased region" description="Polar residues" evidence="1">
    <location>
        <begin position="538"/>
        <end position="580"/>
    </location>
</feature>
<protein>
    <recommendedName>
        <fullName evidence="2">PH domain-containing protein</fullName>
    </recommendedName>
</protein>
<dbReference type="EMBL" id="ML179050">
    <property type="protein sequence ID" value="THV05212.1"/>
    <property type="molecule type" value="Genomic_DNA"/>
</dbReference>
<feature type="compositionally biased region" description="Polar residues" evidence="1">
    <location>
        <begin position="1"/>
        <end position="13"/>
    </location>
</feature>
<proteinExistence type="predicted"/>
<dbReference type="Proteomes" id="UP000297245">
    <property type="component" value="Unassembled WGS sequence"/>
</dbReference>
<feature type="compositionally biased region" description="Low complexity" evidence="1">
    <location>
        <begin position="1023"/>
        <end position="1039"/>
    </location>
</feature>
<feature type="compositionally biased region" description="Polar residues" evidence="1">
    <location>
        <begin position="60"/>
        <end position="73"/>
    </location>
</feature>
<keyword evidence="4" id="KW-1185">Reference proteome</keyword>
<feature type="compositionally biased region" description="Basic and acidic residues" evidence="1">
    <location>
        <begin position="48"/>
        <end position="57"/>
    </location>
</feature>
<feature type="compositionally biased region" description="Polar residues" evidence="1">
    <location>
        <begin position="837"/>
        <end position="850"/>
    </location>
</feature>
<feature type="compositionally biased region" description="Polar residues" evidence="1">
    <location>
        <begin position="902"/>
        <end position="913"/>
    </location>
</feature>
<dbReference type="Gene3D" id="2.30.29.30">
    <property type="entry name" value="Pleckstrin-homology domain (PH domain)/Phosphotyrosine-binding domain (PTB)"/>
    <property type="match status" value="1"/>
</dbReference>
<name>A0A4S8MQN7_DENBC</name>
<feature type="compositionally biased region" description="Polar residues" evidence="1">
    <location>
        <begin position="486"/>
        <end position="505"/>
    </location>
</feature>
<feature type="compositionally biased region" description="Low complexity" evidence="1">
    <location>
        <begin position="773"/>
        <end position="783"/>
    </location>
</feature>